<proteinExistence type="predicted"/>
<gene>
    <name evidence="1" type="ORF">Drose_23700</name>
</gene>
<reference evidence="1" key="1">
    <citation type="submission" date="2021-04" db="EMBL/GenBank/DDBJ databases">
        <title>Biosynthetic gene clusters of Dactylosporangioum roseum.</title>
        <authorList>
            <person name="Hartkoorn R.C."/>
            <person name="Beaudoing E."/>
            <person name="Hot D."/>
            <person name="Moureu S."/>
        </authorList>
    </citation>
    <scope>NUCLEOTIDE SEQUENCE</scope>
    <source>
        <strain evidence="1">NRRL B-16295</strain>
    </source>
</reference>
<evidence type="ECO:0000313" key="1">
    <source>
        <dbReference type="EMBL" id="UWZ34240.1"/>
    </source>
</evidence>
<dbReference type="Proteomes" id="UP001058271">
    <property type="component" value="Chromosome"/>
</dbReference>
<organism evidence="1 2">
    <name type="scientific">Dactylosporangium roseum</name>
    <dbReference type="NCBI Taxonomy" id="47989"/>
    <lineage>
        <taxon>Bacteria</taxon>
        <taxon>Bacillati</taxon>
        <taxon>Actinomycetota</taxon>
        <taxon>Actinomycetes</taxon>
        <taxon>Micromonosporales</taxon>
        <taxon>Micromonosporaceae</taxon>
        <taxon>Dactylosporangium</taxon>
    </lineage>
</organism>
<dbReference type="RefSeq" id="WP_260723545.1">
    <property type="nucleotide sequence ID" value="NZ_BAAABS010000025.1"/>
</dbReference>
<evidence type="ECO:0000313" key="2">
    <source>
        <dbReference type="Proteomes" id="UP001058271"/>
    </source>
</evidence>
<keyword evidence="2" id="KW-1185">Reference proteome</keyword>
<protein>
    <submittedName>
        <fullName evidence="1">Uncharacterized protein</fullName>
    </submittedName>
</protein>
<dbReference type="EMBL" id="CP073721">
    <property type="protein sequence ID" value="UWZ34240.1"/>
    <property type="molecule type" value="Genomic_DNA"/>
</dbReference>
<name>A0ABY5YWW1_9ACTN</name>
<sequence length="56" mass="6210">MTRRLGTTPAMLEKAKNRMAAAGVASSRPLRSVALNTCAPPELRWLDTLPRTDIFR</sequence>
<accession>A0ABY5YWW1</accession>